<keyword evidence="3" id="KW-1185">Reference proteome</keyword>
<reference evidence="2 3" key="1">
    <citation type="journal article" date="2019" name="Nat. Plants">
        <title>Genome sequencing of Musa balbisiana reveals subgenome evolution and function divergence in polyploid bananas.</title>
        <authorList>
            <person name="Yao X."/>
        </authorList>
    </citation>
    <scope>NUCLEOTIDE SEQUENCE [LARGE SCALE GENOMIC DNA]</scope>
    <source>
        <strain evidence="3">cv. DH-PKW</strain>
        <tissue evidence="2">Leaves</tissue>
    </source>
</reference>
<accession>A0A4S8JXA0</accession>
<organism evidence="2 3">
    <name type="scientific">Musa balbisiana</name>
    <name type="common">Banana</name>
    <dbReference type="NCBI Taxonomy" id="52838"/>
    <lineage>
        <taxon>Eukaryota</taxon>
        <taxon>Viridiplantae</taxon>
        <taxon>Streptophyta</taxon>
        <taxon>Embryophyta</taxon>
        <taxon>Tracheophyta</taxon>
        <taxon>Spermatophyta</taxon>
        <taxon>Magnoliopsida</taxon>
        <taxon>Liliopsida</taxon>
        <taxon>Zingiberales</taxon>
        <taxon>Musaceae</taxon>
        <taxon>Musa</taxon>
    </lineage>
</organism>
<evidence type="ECO:0000313" key="3">
    <source>
        <dbReference type="Proteomes" id="UP000317650"/>
    </source>
</evidence>
<sequence length="80" mass="8473">MAAEPKARHESIRRRRSSSHPRPIRSAAPTSTSTRQDGLAGGRVIMLDGDASSPSAAFEALRPFPDGMQVEGGVNADELS</sequence>
<comment type="caution">
    <text evidence="2">The sequence shown here is derived from an EMBL/GenBank/DDBJ whole genome shotgun (WGS) entry which is preliminary data.</text>
</comment>
<name>A0A4S8JXA0_MUSBA</name>
<protein>
    <submittedName>
        <fullName evidence="2">Uncharacterized protein</fullName>
    </submittedName>
</protein>
<dbReference type="STRING" id="52838.A0A4S8JXA0"/>
<dbReference type="AlphaFoldDB" id="A0A4S8JXA0"/>
<proteinExistence type="predicted"/>
<gene>
    <name evidence="2" type="ORF">C4D60_Mb05t19260</name>
</gene>
<feature type="compositionally biased region" description="Basic residues" evidence="1">
    <location>
        <begin position="11"/>
        <end position="23"/>
    </location>
</feature>
<evidence type="ECO:0000256" key="1">
    <source>
        <dbReference type="SAM" id="MobiDB-lite"/>
    </source>
</evidence>
<dbReference type="Proteomes" id="UP000317650">
    <property type="component" value="Chromosome 5"/>
</dbReference>
<evidence type="ECO:0000313" key="2">
    <source>
        <dbReference type="EMBL" id="THU66920.1"/>
    </source>
</evidence>
<dbReference type="EMBL" id="PYDT01000003">
    <property type="protein sequence ID" value="THU66920.1"/>
    <property type="molecule type" value="Genomic_DNA"/>
</dbReference>
<feature type="compositionally biased region" description="Basic and acidic residues" evidence="1">
    <location>
        <begin position="1"/>
        <end position="10"/>
    </location>
</feature>
<feature type="region of interest" description="Disordered" evidence="1">
    <location>
        <begin position="1"/>
        <end position="47"/>
    </location>
</feature>